<feature type="transmembrane region" description="Helical" evidence="2">
    <location>
        <begin position="145"/>
        <end position="164"/>
    </location>
</feature>
<feature type="compositionally biased region" description="Low complexity" evidence="1">
    <location>
        <begin position="55"/>
        <end position="64"/>
    </location>
</feature>
<dbReference type="Pfam" id="PF15496">
    <property type="entry name" value="DUF4646"/>
    <property type="match status" value="1"/>
</dbReference>
<evidence type="ECO:0000313" key="4">
    <source>
        <dbReference type="Proteomes" id="UP000008370"/>
    </source>
</evidence>
<protein>
    <submittedName>
        <fullName evidence="3">Uncharacterized protein</fullName>
    </submittedName>
</protein>
<dbReference type="EMBL" id="JH930471">
    <property type="protein sequence ID" value="EKM56386.1"/>
    <property type="molecule type" value="Genomic_DNA"/>
</dbReference>
<keyword evidence="2" id="KW-1133">Transmembrane helix</keyword>
<dbReference type="GeneID" id="18912645"/>
<organism evidence="3 4">
    <name type="scientific">Phanerochaete carnosa (strain HHB-10118-sp)</name>
    <name type="common">White-rot fungus</name>
    <name type="synonym">Peniophora carnosa</name>
    <dbReference type="NCBI Taxonomy" id="650164"/>
    <lineage>
        <taxon>Eukaryota</taxon>
        <taxon>Fungi</taxon>
        <taxon>Dikarya</taxon>
        <taxon>Basidiomycota</taxon>
        <taxon>Agaricomycotina</taxon>
        <taxon>Agaricomycetes</taxon>
        <taxon>Polyporales</taxon>
        <taxon>Phanerochaetaceae</taxon>
        <taxon>Phanerochaete</taxon>
    </lineage>
</organism>
<evidence type="ECO:0000256" key="1">
    <source>
        <dbReference type="SAM" id="MobiDB-lite"/>
    </source>
</evidence>
<reference evidence="3 4" key="1">
    <citation type="journal article" date="2012" name="BMC Genomics">
        <title>Comparative genomics of the white-rot fungi, Phanerochaete carnosa and P. chrysosporium, to elucidate the genetic basis of the distinct wood types they colonize.</title>
        <authorList>
            <person name="Suzuki H."/>
            <person name="MacDonald J."/>
            <person name="Syed K."/>
            <person name="Salamov A."/>
            <person name="Hori C."/>
            <person name="Aerts A."/>
            <person name="Henrissat B."/>
            <person name="Wiebenga A."/>
            <person name="vanKuyk P.A."/>
            <person name="Barry K."/>
            <person name="Lindquist E."/>
            <person name="LaButti K."/>
            <person name="Lapidus A."/>
            <person name="Lucas S."/>
            <person name="Coutinho P."/>
            <person name="Gong Y."/>
            <person name="Samejima M."/>
            <person name="Mahadevan R."/>
            <person name="Abou-Zaid M."/>
            <person name="de Vries R.P."/>
            <person name="Igarashi K."/>
            <person name="Yadav J.S."/>
            <person name="Grigoriev I.V."/>
            <person name="Master E.R."/>
        </authorList>
    </citation>
    <scope>NUCLEOTIDE SEQUENCE [LARGE SCALE GENOMIC DNA]</scope>
    <source>
        <strain evidence="3 4">HHB-10118-sp</strain>
    </source>
</reference>
<dbReference type="OrthoDB" id="5314275at2759"/>
<dbReference type="InterPro" id="IPR028018">
    <property type="entry name" value="DUF4646"/>
</dbReference>
<dbReference type="RefSeq" id="XP_007394236.1">
    <property type="nucleotide sequence ID" value="XM_007394174.1"/>
</dbReference>
<dbReference type="KEGG" id="pco:PHACADRAFT_207639"/>
<feature type="region of interest" description="Disordered" evidence="1">
    <location>
        <begin position="1"/>
        <end position="81"/>
    </location>
</feature>
<feature type="compositionally biased region" description="Basic residues" evidence="1">
    <location>
        <begin position="269"/>
        <end position="285"/>
    </location>
</feature>
<sequence>MSSYTDSKDALPPPYYNADGRQSAPPTYPAHPSRTQPGTPPAGGSSSSGIGGFLKGLSGHSPPDLLNPPPPSFSRPLRRELPYNPFPPMTALGFGATLDQGFSTVPPTTVVNPHPFVTHDVCEEDWTRFVGDLQKVGTLSPMNKIVAGVAPIGLGIGLAGIFVSRAIERRMKSKTSAPATQIVDHWNNYFFWPRGMQVDLIHGKRVYTEHDSISADMAQAGYVPSVANDSSSSDSEDDDRLHDAQQGAQPGGAGSRKAEKRARREERRSHKRERKQAKKDKRKARKEPWKLLITYRPLA</sequence>
<proteinExistence type="predicted"/>
<feature type="region of interest" description="Disordered" evidence="1">
    <location>
        <begin position="224"/>
        <end position="299"/>
    </location>
</feature>
<evidence type="ECO:0000256" key="2">
    <source>
        <dbReference type="SAM" id="Phobius"/>
    </source>
</evidence>
<evidence type="ECO:0000313" key="3">
    <source>
        <dbReference type="EMBL" id="EKM56386.1"/>
    </source>
</evidence>
<keyword evidence="2" id="KW-0472">Membrane</keyword>
<dbReference type="Proteomes" id="UP000008370">
    <property type="component" value="Unassembled WGS sequence"/>
</dbReference>
<dbReference type="AlphaFoldDB" id="K5V1L6"/>
<dbReference type="HOGENOM" id="CLU_048146_2_0_1"/>
<gene>
    <name evidence="3" type="ORF">PHACADRAFT_207639</name>
</gene>
<keyword evidence="4" id="KW-1185">Reference proteome</keyword>
<name>K5V1L6_PHACS</name>
<accession>K5V1L6</accession>
<dbReference type="InParanoid" id="K5V1L6"/>
<keyword evidence="2" id="KW-0812">Transmembrane</keyword>